<organism evidence="1 2">
    <name type="scientific">Polynucleobacter brandtiae</name>
    <dbReference type="NCBI Taxonomy" id="1938816"/>
    <lineage>
        <taxon>Bacteria</taxon>
        <taxon>Pseudomonadati</taxon>
        <taxon>Pseudomonadota</taxon>
        <taxon>Betaproteobacteria</taxon>
        <taxon>Burkholderiales</taxon>
        <taxon>Burkholderiaceae</taxon>
        <taxon>Polynucleobacter</taxon>
    </lineage>
</organism>
<sequence length="114" mass="12964">MIGRIKRNQAVIQEPFCLPAEVVCPLCLRLIPQSQQDAHHLVPKSRGGVATVLLHRLCHRQIHALLTETQLARHYPSIEALSAHPEIIKFIDWVKDKPADLNATIRRSRDKGRL</sequence>
<keyword evidence="2" id="KW-1185">Reference proteome</keyword>
<proteinExistence type="predicted"/>
<evidence type="ECO:0000313" key="1">
    <source>
        <dbReference type="EMBL" id="PJI83370.1"/>
    </source>
</evidence>
<dbReference type="Proteomes" id="UP000229366">
    <property type="component" value="Unassembled WGS sequence"/>
</dbReference>
<dbReference type="PANTHER" id="PTHR37827:SF1">
    <property type="entry name" value="HNH DOMAIN-CONTAINING PROTEIN"/>
    <property type="match status" value="1"/>
</dbReference>
<gene>
    <name evidence="1" type="ORF">B0G85_0767</name>
</gene>
<accession>A0A2M8VZT4</accession>
<comment type="caution">
    <text evidence="1">The sequence shown here is derived from an EMBL/GenBank/DDBJ whole genome shotgun (WGS) entry which is preliminary data.</text>
</comment>
<protein>
    <recommendedName>
        <fullName evidence="3">HNH endonuclease</fullName>
    </recommendedName>
</protein>
<dbReference type="PANTHER" id="PTHR37827">
    <property type="entry name" value="TUDOR DOMAIN-CONTAINING PROTEIN"/>
    <property type="match status" value="1"/>
</dbReference>
<evidence type="ECO:0008006" key="3">
    <source>
        <dbReference type="Google" id="ProtNLM"/>
    </source>
</evidence>
<dbReference type="RefSeq" id="WP_100379078.1">
    <property type="nucleotide sequence ID" value="NZ_CBCSBW010000001.1"/>
</dbReference>
<dbReference type="EMBL" id="PGTX01000001">
    <property type="protein sequence ID" value="PJI83370.1"/>
    <property type="molecule type" value="Genomic_DNA"/>
</dbReference>
<reference evidence="1 2" key="1">
    <citation type="submission" date="2017-11" db="EMBL/GenBank/DDBJ databases">
        <title>Genomic Encyclopedia of Type Strains, Phase III (KMG-III): the genomes of soil and plant-associated and newly described type strains.</title>
        <authorList>
            <person name="Whitman W."/>
        </authorList>
    </citation>
    <scope>NUCLEOTIDE SEQUENCE [LARGE SCALE GENOMIC DNA]</scope>
    <source>
        <strain evidence="1 2">UB-Domo-W1</strain>
    </source>
</reference>
<name>A0A2M8VZT4_9BURK</name>
<evidence type="ECO:0000313" key="2">
    <source>
        <dbReference type="Proteomes" id="UP000229366"/>
    </source>
</evidence>
<dbReference type="OrthoDB" id="8538592at2"/>
<dbReference type="AlphaFoldDB" id="A0A2M8VZT4"/>